<dbReference type="Pfam" id="PF11176">
    <property type="entry name" value="Tma16"/>
    <property type="match status" value="1"/>
</dbReference>
<reference evidence="2" key="1">
    <citation type="submission" date="2020-05" db="EMBL/GenBank/DDBJ databases">
        <title>Phylogenomic resolution of chytrid fungi.</title>
        <authorList>
            <person name="Stajich J.E."/>
            <person name="Amses K."/>
            <person name="Simmons R."/>
            <person name="Seto K."/>
            <person name="Myers J."/>
            <person name="Bonds A."/>
            <person name="Quandt C.A."/>
            <person name="Barry K."/>
            <person name="Liu P."/>
            <person name="Grigoriev I."/>
            <person name="Longcore J.E."/>
            <person name="James T.Y."/>
        </authorList>
    </citation>
    <scope>NUCLEOTIDE SEQUENCE</scope>
    <source>
        <strain evidence="2">JEL0476</strain>
    </source>
</reference>
<dbReference type="GO" id="GO:0005634">
    <property type="term" value="C:nucleus"/>
    <property type="evidence" value="ECO:0007669"/>
    <property type="project" value="TreeGrafter"/>
</dbReference>
<evidence type="ECO:0000313" key="3">
    <source>
        <dbReference type="Proteomes" id="UP001211065"/>
    </source>
</evidence>
<protein>
    <submittedName>
        <fullName evidence="2">Uncharacterized protein</fullName>
    </submittedName>
</protein>
<dbReference type="Proteomes" id="UP001211065">
    <property type="component" value="Unassembled WGS sequence"/>
</dbReference>
<evidence type="ECO:0000313" key="2">
    <source>
        <dbReference type="EMBL" id="KAJ3208273.1"/>
    </source>
</evidence>
<comment type="similarity">
    <text evidence="1">Belongs to the TMA16 family.</text>
</comment>
<accession>A0AAD5TXM6</accession>
<gene>
    <name evidence="2" type="ORF">HK099_000098</name>
</gene>
<dbReference type="AlphaFoldDB" id="A0AAD5TXM6"/>
<comment type="caution">
    <text evidence="2">The sequence shown here is derived from an EMBL/GenBank/DDBJ whole genome shotgun (WGS) entry which is preliminary data.</text>
</comment>
<proteinExistence type="inferred from homology"/>
<name>A0AAD5TXM6_9FUNG</name>
<dbReference type="PANTHER" id="PTHR13349">
    <property type="entry name" value="TRANSLATION MACHINERY-ASSOCIATED PROTEIN 16"/>
    <property type="match status" value="1"/>
</dbReference>
<dbReference type="InterPro" id="IPR021346">
    <property type="entry name" value="Tma16"/>
</dbReference>
<evidence type="ECO:0000256" key="1">
    <source>
        <dbReference type="ARBA" id="ARBA00034127"/>
    </source>
</evidence>
<keyword evidence="3" id="KW-1185">Reference proteome</keyword>
<dbReference type="InterPro" id="IPR038356">
    <property type="entry name" value="Tma16_sf"/>
</dbReference>
<dbReference type="EMBL" id="JADGJW010001003">
    <property type="protein sequence ID" value="KAJ3208273.1"/>
    <property type="molecule type" value="Genomic_DNA"/>
</dbReference>
<dbReference type="Gene3D" id="1.20.1440.170">
    <property type="entry name" value="Translation machinery-associated protein 16-like"/>
    <property type="match status" value="1"/>
</dbReference>
<sequence>MRRALHREDKLEKINSMKTTVQRNLSDRILFFKYAIPDDNKVCSSEEILDVVDTYLNRHEEEIETLTKSLRKNRPKPARLIFLETLKTQESKEFTGLGLELPDLTKLDNIIKLKKWDGDYNGISLIKMMVFRDPKIVKLEVEKKNLKIEQEKIKALENLELKKQNVDSNESMKID</sequence>
<organism evidence="2 3">
    <name type="scientific">Clydaea vesicula</name>
    <dbReference type="NCBI Taxonomy" id="447962"/>
    <lineage>
        <taxon>Eukaryota</taxon>
        <taxon>Fungi</taxon>
        <taxon>Fungi incertae sedis</taxon>
        <taxon>Chytridiomycota</taxon>
        <taxon>Chytridiomycota incertae sedis</taxon>
        <taxon>Chytridiomycetes</taxon>
        <taxon>Lobulomycetales</taxon>
        <taxon>Lobulomycetaceae</taxon>
        <taxon>Clydaea</taxon>
    </lineage>
</organism>
<dbReference type="PANTHER" id="PTHR13349:SF2">
    <property type="entry name" value="TRANSLATION MACHINERY-ASSOCIATED PROTEIN 16"/>
    <property type="match status" value="1"/>
</dbReference>